<protein>
    <submittedName>
        <fullName evidence="1">Uncharacterized protein</fullName>
    </submittedName>
</protein>
<accession>A0A6C0AMR2</accession>
<organism evidence="1">
    <name type="scientific">viral metagenome</name>
    <dbReference type="NCBI Taxonomy" id="1070528"/>
    <lineage>
        <taxon>unclassified sequences</taxon>
        <taxon>metagenomes</taxon>
        <taxon>organismal metagenomes</taxon>
    </lineage>
</organism>
<proteinExistence type="predicted"/>
<evidence type="ECO:0000313" key="1">
    <source>
        <dbReference type="EMBL" id="QHS81089.1"/>
    </source>
</evidence>
<reference evidence="1" key="1">
    <citation type="journal article" date="2020" name="Nature">
        <title>Giant virus diversity and host interactions through global metagenomics.</title>
        <authorList>
            <person name="Schulz F."/>
            <person name="Roux S."/>
            <person name="Paez-Espino D."/>
            <person name="Jungbluth S."/>
            <person name="Walsh D.A."/>
            <person name="Denef V.J."/>
            <person name="McMahon K.D."/>
            <person name="Konstantinidis K.T."/>
            <person name="Eloe-Fadrosh E.A."/>
            <person name="Kyrpides N.C."/>
            <person name="Woyke T."/>
        </authorList>
    </citation>
    <scope>NUCLEOTIDE SEQUENCE</scope>
    <source>
        <strain evidence="1">GVMAG-S-1101161-73</strain>
    </source>
</reference>
<dbReference type="EMBL" id="MN740729">
    <property type="protein sequence ID" value="QHS81089.1"/>
    <property type="molecule type" value="Genomic_DNA"/>
</dbReference>
<name>A0A6C0AMR2_9ZZZZ</name>
<sequence>MEYLPDIDKWIQKKKVLERVASIARSRGNKRHITHKRYRSHRKYRTHTRRR</sequence>
<dbReference type="AlphaFoldDB" id="A0A6C0AMR2"/>